<dbReference type="RefSeq" id="XP_010759024.1">
    <property type="nucleotide sequence ID" value="XM_010760722.1"/>
</dbReference>
<evidence type="ECO:0000313" key="2">
    <source>
        <dbReference type="Proteomes" id="UP000001628"/>
    </source>
</evidence>
<keyword evidence="2" id="KW-1185">Reference proteome</keyword>
<dbReference type="KEGG" id="pbn:PADG_11567"/>
<gene>
    <name evidence="1" type="ORF">PADG_11567</name>
</gene>
<organism evidence="1 2">
    <name type="scientific">Paracoccidioides brasiliensis (strain Pb18)</name>
    <dbReference type="NCBI Taxonomy" id="502780"/>
    <lineage>
        <taxon>Eukaryota</taxon>
        <taxon>Fungi</taxon>
        <taxon>Dikarya</taxon>
        <taxon>Ascomycota</taxon>
        <taxon>Pezizomycotina</taxon>
        <taxon>Eurotiomycetes</taxon>
        <taxon>Eurotiomycetidae</taxon>
        <taxon>Onygenales</taxon>
        <taxon>Ajellomycetaceae</taxon>
        <taxon>Paracoccidioides</taxon>
    </lineage>
</organism>
<dbReference type="EMBL" id="KN275959">
    <property type="protein sequence ID" value="KGM92368.1"/>
    <property type="molecule type" value="Genomic_DNA"/>
</dbReference>
<dbReference type="HOGENOM" id="CLU_2886413_0_0_1"/>
<dbReference type="AlphaFoldDB" id="A0A0A0HVI2"/>
<evidence type="ECO:0000313" key="1">
    <source>
        <dbReference type="EMBL" id="KGM92368.1"/>
    </source>
</evidence>
<accession>A0A0A0HVI2</accession>
<dbReference type="GeneID" id="22587464"/>
<protein>
    <submittedName>
        <fullName evidence="1">Uncharacterized protein</fullName>
    </submittedName>
</protein>
<dbReference type="Proteomes" id="UP000001628">
    <property type="component" value="Unassembled WGS sequence"/>
</dbReference>
<sequence length="63" mass="7567">MNHPRQQQRGRWEEVFQKGKRENGESIKREIIPDRHLHFREIALGRVSHWIRDSTVRHAKGNG</sequence>
<dbReference type="VEuPathDB" id="FungiDB:PADG_11567"/>
<proteinExistence type="predicted"/>
<reference evidence="1 2" key="1">
    <citation type="journal article" date="2011" name="PLoS Genet.">
        <title>Comparative genomic analysis of human fungal pathogens causing paracoccidioidomycosis.</title>
        <authorList>
            <person name="Desjardins C.A."/>
            <person name="Champion M.D."/>
            <person name="Holder J.W."/>
            <person name="Muszewska A."/>
            <person name="Goldberg J."/>
            <person name="Bailao A.M."/>
            <person name="Brigido M.M."/>
            <person name="Ferreira M.E."/>
            <person name="Garcia A.M."/>
            <person name="Grynberg M."/>
            <person name="Gujja S."/>
            <person name="Heiman D.I."/>
            <person name="Henn M.R."/>
            <person name="Kodira C.D."/>
            <person name="Leon-Narvaez H."/>
            <person name="Longo L.V."/>
            <person name="Ma L.J."/>
            <person name="Malavazi I."/>
            <person name="Matsuo A.L."/>
            <person name="Morais F.V."/>
            <person name="Pereira M."/>
            <person name="Rodriguez-Brito S."/>
            <person name="Sakthikumar S."/>
            <person name="Salem-Izacc S.M."/>
            <person name="Sykes S.M."/>
            <person name="Teixeira M.M."/>
            <person name="Vallejo M.C."/>
            <person name="Walter M.E."/>
            <person name="Yandava C."/>
            <person name="Young S."/>
            <person name="Zeng Q."/>
            <person name="Zucker J."/>
            <person name="Felipe M.S."/>
            <person name="Goldman G.H."/>
            <person name="Haas B.J."/>
            <person name="McEwen J.G."/>
            <person name="Nino-Vega G."/>
            <person name="Puccia R."/>
            <person name="San-Blas G."/>
            <person name="Soares C.M."/>
            <person name="Birren B.W."/>
            <person name="Cuomo C.A."/>
        </authorList>
    </citation>
    <scope>NUCLEOTIDE SEQUENCE [LARGE SCALE GENOMIC DNA]</scope>
    <source>
        <strain evidence="1 2">Pb18</strain>
    </source>
</reference>
<dbReference type="InParanoid" id="A0A0A0HVI2"/>
<name>A0A0A0HVI2_PARBD</name>